<feature type="domain" description="C2H2-type" evidence="8">
    <location>
        <begin position="468"/>
        <end position="492"/>
    </location>
</feature>
<evidence type="ECO:0000256" key="1">
    <source>
        <dbReference type="ARBA" id="ARBA00004123"/>
    </source>
</evidence>
<feature type="domain" description="C2H2-type" evidence="8">
    <location>
        <begin position="676"/>
        <end position="703"/>
    </location>
</feature>
<organism evidence="9 10">
    <name type="scientific">Agrilus planipennis</name>
    <name type="common">Emerald ash borer</name>
    <name type="synonym">Agrilus marcopoli</name>
    <dbReference type="NCBI Taxonomy" id="224129"/>
    <lineage>
        <taxon>Eukaryota</taxon>
        <taxon>Metazoa</taxon>
        <taxon>Ecdysozoa</taxon>
        <taxon>Arthropoda</taxon>
        <taxon>Hexapoda</taxon>
        <taxon>Insecta</taxon>
        <taxon>Pterygota</taxon>
        <taxon>Neoptera</taxon>
        <taxon>Endopterygota</taxon>
        <taxon>Coleoptera</taxon>
        <taxon>Polyphaga</taxon>
        <taxon>Elateriformia</taxon>
        <taxon>Buprestoidea</taxon>
        <taxon>Buprestidae</taxon>
        <taxon>Agrilinae</taxon>
        <taxon>Agrilus</taxon>
    </lineage>
</organism>
<dbReference type="FunFam" id="3.30.160.60:FF:002343">
    <property type="entry name" value="Zinc finger protein 33A"/>
    <property type="match status" value="1"/>
</dbReference>
<dbReference type="GO" id="GO:0048598">
    <property type="term" value="P:embryonic morphogenesis"/>
    <property type="evidence" value="ECO:0007669"/>
    <property type="project" value="UniProtKB-ARBA"/>
</dbReference>
<accession>A0A1W4XGP3</accession>
<gene>
    <name evidence="10" type="primary">LOC108744161</name>
</gene>
<dbReference type="GO" id="GO:0008270">
    <property type="term" value="F:zinc ion binding"/>
    <property type="evidence" value="ECO:0007669"/>
    <property type="project" value="UniProtKB-KW"/>
</dbReference>
<keyword evidence="4 7" id="KW-0863">Zinc-finger</keyword>
<dbReference type="RefSeq" id="XP_018335291.1">
    <property type="nucleotide sequence ID" value="XM_018479789.1"/>
</dbReference>
<feature type="domain" description="C2H2-type" evidence="8">
    <location>
        <begin position="439"/>
        <end position="467"/>
    </location>
</feature>
<name>A0A1W4XGP3_AGRPL</name>
<feature type="domain" description="C2H2-type" evidence="8">
    <location>
        <begin position="1072"/>
        <end position="1100"/>
    </location>
</feature>
<feature type="domain" description="C2H2-type" evidence="8">
    <location>
        <begin position="230"/>
        <end position="258"/>
    </location>
</feature>
<dbReference type="InParanoid" id="A0A1W4XGP3"/>
<feature type="domain" description="C2H2-type" evidence="8">
    <location>
        <begin position="1159"/>
        <end position="1186"/>
    </location>
</feature>
<feature type="domain" description="C2H2-type" evidence="8">
    <location>
        <begin position="201"/>
        <end position="229"/>
    </location>
</feature>
<dbReference type="InterPro" id="IPR036236">
    <property type="entry name" value="Znf_C2H2_sf"/>
</dbReference>
<feature type="domain" description="C2H2-type" evidence="8">
    <location>
        <begin position="593"/>
        <end position="620"/>
    </location>
</feature>
<feature type="domain" description="C2H2-type" evidence="8">
    <location>
        <begin position="712"/>
        <end position="739"/>
    </location>
</feature>
<dbReference type="GO" id="GO:0000978">
    <property type="term" value="F:RNA polymerase II cis-regulatory region sequence-specific DNA binding"/>
    <property type="evidence" value="ECO:0007669"/>
    <property type="project" value="TreeGrafter"/>
</dbReference>
<feature type="domain" description="C2H2-type" evidence="8">
    <location>
        <begin position="1187"/>
        <end position="1214"/>
    </location>
</feature>
<dbReference type="STRING" id="224129.A0A1W4XGP3"/>
<dbReference type="OrthoDB" id="6077919at2759"/>
<feature type="domain" description="C2H2-type" evidence="8">
    <location>
        <begin position="145"/>
        <end position="172"/>
    </location>
</feature>
<dbReference type="PANTHER" id="PTHR24376:SF235">
    <property type="entry name" value="C2H2-TYPE DOMAIN-CONTAINING PROTEIN"/>
    <property type="match status" value="1"/>
</dbReference>
<feature type="domain" description="C2H2-type" evidence="8">
    <location>
        <begin position="619"/>
        <end position="646"/>
    </location>
</feature>
<evidence type="ECO:0000313" key="9">
    <source>
        <dbReference type="Proteomes" id="UP000192223"/>
    </source>
</evidence>
<feature type="domain" description="C2H2-type" evidence="8">
    <location>
        <begin position="1131"/>
        <end position="1158"/>
    </location>
</feature>
<evidence type="ECO:0000256" key="3">
    <source>
        <dbReference type="ARBA" id="ARBA00022737"/>
    </source>
</evidence>
<dbReference type="InterPro" id="IPR013087">
    <property type="entry name" value="Znf_C2H2_type"/>
</dbReference>
<feature type="domain" description="C2H2-type" evidence="8">
    <location>
        <begin position="1215"/>
        <end position="1247"/>
    </location>
</feature>
<dbReference type="Pfam" id="PF00096">
    <property type="entry name" value="zf-C2H2"/>
    <property type="match status" value="4"/>
</dbReference>
<dbReference type="AlphaFoldDB" id="A0A1W4XGP3"/>
<feature type="domain" description="C2H2-type" evidence="8">
    <location>
        <begin position="383"/>
        <end position="410"/>
    </location>
</feature>
<feature type="domain" description="C2H2-type" evidence="8">
    <location>
        <begin position="740"/>
        <end position="767"/>
    </location>
</feature>
<keyword evidence="2" id="KW-0479">Metal-binding</keyword>
<keyword evidence="6" id="KW-0539">Nucleus</keyword>
<proteinExistence type="predicted"/>
<feature type="domain" description="C2H2-type" evidence="8">
    <location>
        <begin position="1043"/>
        <end position="1071"/>
    </location>
</feature>
<reference evidence="10" key="1">
    <citation type="submission" date="2025-08" db="UniProtKB">
        <authorList>
            <consortium name="RefSeq"/>
        </authorList>
    </citation>
    <scope>IDENTIFICATION</scope>
    <source>
        <tissue evidence="10">Entire body</tissue>
    </source>
</reference>
<keyword evidence="9" id="KW-1185">Reference proteome</keyword>
<dbReference type="FunFam" id="3.30.160.60:FF:000624">
    <property type="entry name" value="zinc finger protein 697"/>
    <property type="match status" value="1"/>
</dbReference>
<evidence type="ECO:0000256" key="7">
    <source>
        <dbReference type="PROSITE-ProRule" id="PRU00042"/>
    </source>
</evidence>
<dbReference type="Pfam" id="PF13912">
    <property type="entry name" value="zf-C2H2_6"/>
    <property type="match status" value="3"/>
</dbReference>
<dbReference type="GO" id="GO:0001228">
    <property type="term" value="F:DNA-binding transcription activator activity, RNA polymerase II-specific"/>
    <property type="evidence" value="ECO:0007669"/>
    <property type="project" value="TreeGrafter"/>
</dbReference>
<keyword evidence="5" id="KW-0862">Zinc</keyword>
<evidence type="ECO:0000256" key="2">
    <source>
        <dbReference type="ARBA" id="ARBA00022723"/>
    </source>
</evidence>
<keyword evidence="3" id="KW-0677">Repeat</keyword>
<dbReference type="Proteomes" id="UP000192223">
    <property type="component" value="Unplaced"/>
</dbReference>
<evidence type="ECO:0000256" key="4">
    <source>
        <dbReference type="ARBA" id="ARBA00022771"/>
    </source>
</evidence>
<dbReference type="KEGG" id="apln:108744161"/>
<evidence type="ECO:0000259" key="8">
    <source>
        <dbReference type="PROSITE" id="PS50157"/>
    </source>
</evidence>
<feature type="domain" description="C2H2-type" evidence="8">
    <location>
        <begin position="411"/>
        <end position="438"/>
    </location>
</feature>
<evidence type="ECO:0000313" key="10">
    <source>
        <dbReference type="RefSeq" id="XP_018335291.1"/>
    </source>
</evidence>
<dbReference type="GeneID" id="108744161"/>
<dbReference type="SMART" id="SM00355">
    <property type="entry name" value="ZnF_C2H2"/>
    <property type="match status" value="33"/>
</dbReference>
<feature type="domain" description="C2H2-type" evidence="8">
    <location>
        <begin position="768"/>
        <end position="791"/>
    </location>
</feature>
<dbReference type="PROSITE" id="PS00028">
    <property type="entry name" value="ZINC_FINGER_C2H2_1"/>
    <property type="match status" value="25"/>
</dbReference>
<feature type="domain" description="C2H2-type" evidence="8">
    <location>
        <begin position="647"/>
        <end position="675"/>
    </location>
</feature>
<dbReference type="FunFam" id="3.30.160.60:FF:000100">
    <property type="entry name" value="Zinc finger 45-like"/>
    <property type="match status" value="2"/>
</dbReference>
<dbReference type="PROSITE" id="PS50157">
    <property type="entry name" value="ZINC_FINGER_C2H2_2"/>
    <property type="match status" value="23"/>
</dbReference>
<feature type="domain" description="C2H2-type" evidence="8">
    <location>
        <begin position="357"/>
        <end position="384"/>
    </location>
</feature>
<dbReference type="GO" id="GO:0005634">
    <property type="term" value="C:nucleus"/>
    <property type="evidence" value="ECO:0007669"/>
    <property type="project" value="UniProtKB-SubCell"/>
</dbReference>
<feature type="domain" description="C2H2-type" evidence="8">
    <location>
        <begin position="279"/>
        <end position="307"/>
    </location>
</feature>
<evidence type="ECO:0000256" key="6">
    <source>
        <dbReference type="ARBA" id="ARBA00023242"/>
    </source>
</evidence>
<comment type="subcellular location">
    <subcellularLocation>
        <location evidence="1">Nucleus</location>
    </subcellularLocation>
</comment>
<dbReference type="SUPFAM" id="SSF57667">
    <property type="entry name" value="beta-beta-alpha zinc fingers"/>
    <property type="match status" value="15"/>
</dbReference>
<protein>
    <submittedName>
        <fullName evidence="10">Zinc finger protein 585A-like</fullName>
    </submittedName>
</protein>
<feature type="domain" description="C2H2-type" evidence="8">
    <location>
        <begin position="308"/>
        <end position="335"/>
    </location>
</feature>
<sequence length="1254" mass="149058">MEFENLETLETKWVACKVCLDIFANEKTLQEHYKCHEHLTFVGPEELQKHEKFDSDDEHTNGGKPMERKTYYCHHHNRCTKPFTKNELLKHLKLHDIKIENPTVYFKKALRGKVKETEESCEICFELFPTKQALNLHYTTHDNVYKCTDCNAGFRKIMEYVVHTKSHRVDNMYQCPSCDVQCDDRRRILTHLHLHECYKRYRCKICDQRFPTYQPYNEHVKIYHMGEPLLPCEFCGETFKSSQSMITHRSKKHSRCRVCGKNFSSHELMQKHKLSHNPHVCYICGEMYTTEVSLGVHVIKAHKDEKLFKCSLCDKKFISNSYKKEHECTHTEGNNSTVHSKRAHRSKVLKTESKSEEACEICFELFSTKQDLNLHYKIHKNVYKCADCNGGFKQIFEYVTHTKIHREDGMYRCPSCEAQFDNKKRMRIHLQCHEAYKRYKCKTCGKRFATYPHYNEHVRFDHKGEPPLSCEICGENFRSTQNLTNHKFKKHSECCLCGEMFSSYELMRAHRLTHNPFVCDVCGEVFTNREPYEVQNEHSENILNTSGTIFIEEISSDTEIVDKIDVEDVKVVPWNVEPDVEFVSCYKQNKAEYPCEICLEMFNNPNALRYHYTYHEARYTCKKCSKNFKTIIDYICHMHTHGHDKMYKCPKCSFKHPQLPTLQIHMYSTHSEYKKYKCQICDKRFSFYTEYSEHKNWHAREQYKQRIVLETVQCQICDKELSNKERLLKHIREHFSETELNCLFCEETFETKSNRKVHERVHIDDKRFQCSKCRKVFLFYEPYREHLRLYHKAIVDGVICHNCGQDKQLKDHEKISVSTSTICEHCKAECSSHRKCEEYEECKLIVSDDVRPISKTKSTIRRKHIICKKKAEELTLSLSASGYCKHCRKSFTSEEVHKTFVTQNETNKYYCRDHSTCTEKYTRHGLIQHCIDTGIHIPDIRKYFQKARCKASRIKNLEGEPCEICFEIFPRKDLLETHYSDHKDQHICEICKGGFKKIMDYVCHMQKHSDDGKYECPVCNLRKDKMYEMRMHIFQAHEQFKRFRCNVCGKRFSFYTFYYEHVKYFHSGEKHFICDLCGKRFMYSWYLSSHKQADHTDTPKKLIKCSVCPVKLSSDRSLQKHLQTQHLQAYFVCDMCGRGFKSKQNLNAHLRVHRGDKRHKCSYCEKMFITTGAKKEHERVHTGDKPHKCTFCLKGFTQRSSLVIHFRSHTGERPYVCQICNRGFVSKTALVNHMKNCKGRSELEEEPFSNYTNH</sequence>
<dbReference type="Gene3D" id="3.30.160.60">
    <property type="entry name" value="Classic Zinc Finger"/>
    <property type="match status" value="16"/>
</dbReference>
<evidence type="ECO:0000256" key="5">
    <source>
        <dbReference type="ARBA" id="ARBA00022833"/>
    </source>
</evidence>
<dbReference type="PANTHER" id="PTHR24376">
    <property type="entry name" value="ZINC FINGER PROTEIN"/>
    <property type="match status" value="1"/>
</dbReference>